<proteinExistence type="predicted"/>
<dbReference type="RefSeq" id="WP_252768498.1">
    <property type="nucleotide sequence ID" value="NZ_JAMXMC010000002.1"/>
</dbReference>
<evidence type="ECO:0000313" key="1">
    <source>
        <dbReference type="EMBL" id="MCO5976025.1"/>
    </source>
</evidence>
<dbReference type="InterPro" id="IPR029069">
    <property type="entry name" value="HotDog_dom_sf"/>
</dbReference>
<evidence type="ECO:0000313" key="2">
    <source>
        <dbReference type="Proteomes" id="UP001204851"/>
    </source>
</evidence>
<keyword evidence="2" id="KW-1185">Reference proteome</keyword>
<dbReference type="Pfam" id="PF22817">
    <property type="entry name" value="ApeP-like"/>
    <property type="match status" value="1"/>
</dbReference>
<dbReference type="SUPFAM" id="SSF54637">
    <property type="entry name" value="Thioesterase/thiol ester dehydrase-isomerase"/>
    <property type="match status" value="1"/>
</dbReference>
<dbReference type="InterPro" id="IPR016776">
    <property type="entry name" value="ApeP-like_dehydratase"/>
</dbReference>
<protein>
    <submittedName>
        <fullName evidence="1">Hydroxymyristoyl-ACP dehydratase</fullName>
    </submittedName>
</protein>
<dbReference type="Gene3D" id="3.10.129.10">
    <property type="entry name" value="Hotdog Thioesterase"/>
    <property type="match status" value="1"/>
</dbReference>
<accession>A0ABT1BII6</accession>
<gene>
    <name evidence="1" type="ORF">M0L44_04690</name>
</gene>
<reference evidence="1 2" key="1">
    <citation type="submission" date="2022-06" db="EMBL/GenBank/DDBJ databases">
        <title>Ideonella sp. NS12-5 Genome sequencing and assembly.</title>
        <authorList>
            <person name="Jung Y."/>
        </authorList>
    </citation>
    <scope>NUCLEOTIDE SEQUENCE [LARGE SCALE GENOMIC DNA]</scope>
    <source>
        <strain evidence="1 2">NS12-5</strain>
    </source>
</reference>
<organism evidence="1 2">
    <name type="scientific">Ideonella oryzae</name>
    <dbReference type="NCBI Taxonomy" id="2937441"/>
    <lineage>
        <taxon>Bacteria</taxon>
        <taxon>Pseudomonadati</taxon>
        <taxon>Pseudomonadota</taxon>
        <taxon>Betaproteobacteria</taxon>
        <taxon>Burkholderiales</taxon>
        <taxon>Sphaerotilaceae</taxon>
        <taxon>Ideonella</taxon>
    </lineage>
</organism>
<dbReference type="Proteomes" id="UP001204851">
    <property type="component" value="Unassembled WGS sequence"/>
</dbReference>
<sequence>MMLDHRWIATHIPHQGRMCLLESVEQWDADHILCGATSHQAPDHPLRTAQGLNITAGVEYAAQAMAVHGALTTAEAAAARQGYLTSVRDVQWRQPWLHTAPGPLQVHAERLSANGLTVLYGFRIDVHGHNLLSGRATVVLDAERL</sequence>
<comment type="caution">
    <text evidence="1">The sequence shown here is derived from an EMBL/GenBank/DDBJ whole genome shotgun (WGS) entry which is preliminary data.</text>
</comment>
<dbReference type="EMBL" id="JAMXMC010000002">
    <property type="protein sequence ID" value="MCO5976025.1"/>
    <property type="molecule type" value="Genomic_DNA"/>
</dbReference>
<name>A0ABT1BII6_9BURK</name>